<keyword evidence="2" id="KW-1133">Transmembrane helix</keyword>
<evidence type="ECO:0000256" key="1">
    <source>
        <dbReference type="ARBA" id="ARBA00010199"/>
    </source>
</evidence>
<evidence type="ECO:0000256" key="2">
    <source>
        <dbReference type="SAM" id="Phobius"/>
    </source>
</evidence>
<dbReference type="GO" id="GO:0015297">
    <property type="term" value="F:antiporter activity"/>
    <property type="evidence" value="ECO:0007669"/>
    <property type="project" value="InterPro"/>
</dbReference>
<keyword evidence="2" id="KW-0812">Transmembrane</keyword>
<comment type="similarity">
    <text evidence="1">Belongs to the multi antimicrobial extrusion (MATE) (TC 2.A.66.1) family.</text>
</comment>
<evidence type="ECO:0000313" key="4">
    <source>
        <dbReference type="Proteomes" id="UP000594263"/>
    </source>
</evidence>
<dbReference type="EnsemblPlants" id="Kaladp1324s0013.1.v1.1">
    <property type="protein sequence ID" value="Kaladp1324s0013.1.v1.1"/>
    <property type="gene ID" value="Kaladp1324s0013.v1.1"/>
</dbReference>
<dbReference type="OMA" id="PAGWIHE"/>
<feature type="transmembrane region" description="Helical" evidence="2">
    <location>
        <begin position="65"/>
        <end position="83"/>
    </location>
</feature>
<dbReference type="GO" id="GO:0042910">
    <property type="term" value="F:xenobiotic transmembrane transporter activity"/>
    <property type="evidence" value="ECO:0007669"/>
    <property type="project" value="InterPro"/>
</dbReference>
<dbReference type="Gramene" id="Kaladp1324s0013.1.v1.1">
    <property type="protein sequence ID" value="Kaladp1324s0013.1.v1.1"/>
    <property type="gene ID" value="Kaladp1324s0013.v1.1"/>
</dbReference>
<dbReference type="Proteomes" id="UP000594263">
    <property type="component" value="Unplaced"/>
</dbReference>
<evidence type="ECO:0000313" key="3">
    <source>
        <dbReference type="EnsemblPlants" id="Kaladp1324s0013.1.v1.1"/>
    </source>
</evidence>
<feature type="transmembrane region" description="Helical" evidence="2">
    <location>
        <begin position="127"/>
        <end position="145"/>
    </location>
</feature>
<dbReference type="AlphaFoldDB" id="A0A7N0VMG1"/>
<keyword evidence="4" id="KW-1185">Reference proteome</keyword>
<reference evidence="3" key="1">
    <citation type="submission" date="2021-01" db="UniProtKB">
        <authorList>
            <consortium name="EnsemblPlants"/>
        </authorList>
    </citation>
    <scope>IDENTIFICATION</scope>
</reference>
<dbReference type="Pfam" id="PF01554">
    <property type="entry name" value="MatE"/>
    <property type="match status" value="1"/>
</dbReference>
<dbReference type="PANTHER" id="PTHR11206">
    <property type="entry name" value="MULTIDRUG RESISTANCE PROTEIN"/>
    <property type="match status" value="1"/>
</dbReference>
<sequence length="242" mass="27080">MSSATETLCGQAYGAKQYHMLGVYLQRSWIINLAIGTILLPLYLFTTPIYLLLGQDEAIAKRAGVVSLWFIPFLFQGCLSTNTQMFLQAQMRNRIVGWLSLASLAIHVLLSRIFVDKLNLGVPGAMVAFNISYWMIVVGQFVYIFGGWCPGTWTGFTTAAFTDLWPVLKLSVSSGVMLWGGCRNREANYRGVHKYMQLLPHWRADGSRSCFLGESWNQRNVDRNAFGGCGSDTHSGLHHLEN</sequence>
<name>A0A7N0VMG1_KALFE</name>
<organism evidence="3 4">
    <name type="scientific">Kalanchoe fedtschenkoi</name>
    <name type="common">Lavender scallops</name>
    <name type="synonym">South American air plant</name>
    <dbReference type="NCBI Taxonomy" id="63787"/>
    <lineage>
        <taxon>Eukaryota</taxon>
        <taxon>Viridiplantae</taxon>
        <taxon>Streptophyta</taxon>
        <taxon>Embryophyta</taxon>
        <taxon>Tracheophyta</taxon>
        <taxon>Spermatophyta</taxon>
        <taxon>Magnoliopsida</taxon>
        <taxon>eudicotyledons</taxon>
        <taxon>Gunneridae</taxon>
        <taxon>Pentapetalae</taxon>
        <taxon>Saxifragales</taxon>
        <taxon>Crassulaceae</taxon>
        <taxon>Kalanchoe</taxon>
    </lineage>
</organism>
<proteinExistence type="inferred from homology"/>
<feature type="transmembrane region" description="Helical" evidence="2">
    <location>
        <begin position="29"/>
        <end position="53"/>
    </location>
</feature>
<dbReference type="GO" id="GO:0016020">
    <property type="term" value="C:membrane"/>
    <property type="evidence" value="ECO:0007669"/>
    <property type="project" value="InterPro"/>
</dbReference>
<keyword evidence="2" id="KW-0472">Membrane</keyword>
<accession>A0A7N0VMG1</accession>
<dbReference type="InterPro" id="IPR002528">
    <property type="entry name" value="MATE_fam"/>
</dbReference>
<feature type="transmembrane region" description="Helical" evidence="2">
    <location>
        <begin position="95"/>
        <end position="115"/>
    </location>
</feature>
<protein>
    <submittedName>
        <fullName evidence="3">Uncharacterized protein</fullName>
    </submittedName>
</protein>